<dbReference type="InterPro" id="IPR021301">
    <property type="entry name" value="DUF2779"/>
</dbReference>
<dbReference type="PIR" id="D90571">
    <property type="entry name" value="D90571"/>
</dbReference>
<accession>Q98Q90</accession>
<dbReference type="HOGENOM" id="CLU_402679_0_0_14"/>
<dbReference type="NCBIfam" id="NF045869">
    <property type="entry name" value="UU173_fam"/>
    <property type="match status" value="1"/>
</dbReference>
<reference evidence="2 3" key="1">
    <citation type="journal article" date="2001" name="Nucleic Acids Res.">
        <title>The complete genome sequence of the murine respiratory pathogen Mycoplasma pulmonis.</title>
        <authorList>
            <person name="Chambaud I."/>
            <person name="Heilig R."/>
            <person name="Ferris S."/>
            <person name="Barbe V."/>
            <person name="Samson D."/>
            <person name="Galisson F."/>
            <person name="Moszer I."/>
            <person name="Dybvig K."/>
            <person name="Wroblewski H."/>
            <person name="Viari A."/>
            <person name="Rocha E.P.C."/>
            <person name="Blanchard A."/>
        </authorList>
    </citation>
    <scope>NUCLEOTIDE SEQUENCE [LARGE SCALE GENOMIC DNA]</scope>
    <source>
        <strain evidence="2 3">UAB CTIP</strain>
    </source>
</reference>
<protein>
    <recommendedName>
        <fullName evidence="1">DUF2779 domain-containing protein</fullName>
    </recommendedName>
</protein>
<proteinExistence type="predicted"/>
<dbReference type="EMBL" id="AL445564">
    <property type="protein sequence ID" value="CAC13649.1"/>
    <property type="molecule type" value="Genomic_DNA"/>
</dbReference>
<sequence length="560" mass="66454">MFKNWFLTGDFDEEDEDENEKNVLSDILKVPEVVQVFKDHKNVAINFLKSNYSNHELVIINSKLSLEQKVEKTLAFSKEKNKIIVNPVFQWKNIISRPFAYFTSEHKLINLKLSSSTKREDFFRAFFDIEIIEKILDFQILDYAQLIFKIKQNTKARVIEFEEIASAHASKSSKSTKRSNYSRNYSEYVEQKRKNSYGIETDKKKTHIILEDFSNYEFKSKIGYCSIFEVYHEINDGQSASYPEIGHDQIVTKNTLVNHPFRNEIKNFLYPEFKDSSMKFFKIGDINFDYKKALKTLEELRKIDFKIANYNGFVKLLQNYRQKDIEYIWYDFESINFPLPVVDYALYYQHIPFQVSIIKTKDSKIIFSEDHVIDPKQISIEDLEEIVYKIYGSSEFNLENKNKYVVYNKSFENKALWLIADLVQSKTKNIRHKLIDMVEQIIANTLDLLDFFSSMNKDYSVIIGSLEGKYSIKLLEKYINKNNFNLKHKIKPYKELEIQNGLLAMTEGIKRFLGQSHDQSWKKIEENLKQYCHNDVMAMLMVYEFIEYIAEIEQKRLEKS</sequence>
<name>Q98Q90_MYCPU</name>
<dbReference type="eggNOG" id="COG2251">
    <property type="taxonomic scope" value="Bacteria"/>
</dbReference>
<evidence type="ECO:0000313" key="2">
    <source>
        <dbReference type="EMBL" id="CAC13649.1"/>
    </source>
</evidence>
<evidence type="ECO:0000313" key="3">
    <source>
        <dbReference type="Proteomes" id="UP000000528"/>
    </source>
</evidence>
<gene>
    <name evidence="2" type="ordered locus">MYPU_4760</name>
</gene>
<dbReference type="BioCyc" id="MPUL272635:G1GT6-480-MONOMER"/>
<dbReference type="STRING" id="272635.gene:17577077"/>
<feature type="domain" description="DUF2779" evidence="1">
    <location>
        <begin position="328"/>
        <end position="471"/>
    </location>
</feature>
<organism evidence="3">
    <name type="scientific">Mycoplasmopsis pulmonis (strain UAB CTIP)</name>
    <name type="common">Mycoplasma pulmonis</name>
    <dbReference type="NCBI Taxonomy" id="272635"/>
    <lineage>
        <taxon>Bacteria</taxon>
        <taxon>Bacillati</taxon>
        <taxon>Mycoplasmatota</taxon>
        <taxon>Mycoplasmoidales</taxon>
        <taxon>Metamycoplasmataceae</taxon>
        <taxon>Mycoplasmopsis</taxon>
    </lineage>
</organism>
<dbReference type="AlphaFoldDB" id="Q98Q90"/>
<dbReference type="Pfam" id="PF11074">
    <property type="entry name" value="DUF2779"/>
    <property type="match status" value="1"/>
</dbReference>
<dbReference type="KEGG" id="mpu:MYPU_4760"/>
<dbReference type="Proteomes" id="UP000000528">
    <property type="component" value="Chromosome"/>
</dbReference>
<keyword evidence="3" id="KW-1185">Reference proteome</keyword>
<evidence type="ECO:0000259" key="1">
    <source>
        <dbReference type="Pfam" id="PF11074"/>
    </source>
</evidence>